<dbReference type="OrthoDB" id="179386at2"/>
<comment type="caution">
    <text evidence="1">The sequence shown here is derived from an EMBL/GenBank/DDBJ whole genome shotgun (WGS) entry which is preliminary data.</text>
</comment>
<reference evidence="1 2" key="1">
    <citation type="journal article" date="2017" name="BMC Genomics">
        <title>Genome sequencing of 39 Akkermansia muciniphila isolates reveals its population structure, genomic and functional diverisity, and global distribution in mammalian gut microbiotas.</title>
        <authorList>
            <person name="Guo X."/>
            <person name="Li S."/>
            <person name="Zhang J."/>
            <person name="Wu F."/>
            <person name="Li X."/>
            <person name="Wu D."/>
            <person name="Zhang M."/>
            <person name="Ou Z."/>
            <person name="Jie Z."/>
            <person name="Yan Q."/>
            <person name="Li P."/>
            <person name="Yi J."/>
            <person name="Peng Y."/>
        </authorList>
    </citation>
    <scope>NUCLEOTIDE SEQUENCE [LARGE SCALE GENOMIC DNA]</scope>
    <source>
        <strain evidence="1 2">GP24</strain>
    </source>
</reference>
<sequence>MSSKALAQTQDKALQLNLATTIYGTFAEIGAGQETANWFFRASGAAGTVAKTISAYDMTVSDTLYGPVKRYVSEERLKGMLDYEFTQLVNRLGPQRGKDTRFFAFCNTVKVKGYRDNGPWHGWIGVRFQLKPGAEPSDLIIHVRLNDPDHDSQMKDLGILGVNILHAVFFKRDRLEEFIESLIDNLDPRLVEIDVVRFEGHGFSMVDNRLFALQLVQSGLTPATLFLANGQVAQAADVLYKRPIVLMRGSFNPVCNLHLEVMSQVKKTFLTHINETQADRCLEICEISMNNLLRGDDVDHLEFLDRADSLKALGKNVLITKMARFDNLSELLARYTNEPIAIALSIGLLNELFKEKWTEDIPGGILESFGRTFQNKTRLYVSPWLNRKSGEFVTARTFRAPEQYVHLYQHFLANGLVVDVPFFNEFLLRHTPRDIQRMIAADEDVWKTLVPQEAHRSALHFR</sequence>
<proteinExistence type="predicted"/>
<protein>
    <submittedName>
        <fullName evidence="1">Nicotinate-nucleotide adenylyltransferase</fullName>
    </submittedName>
</protein>
<dbReference type="AlphaFoldDB" id="A0A2N8HDQ8"/>
<accession>A0A2N8HDQ8</accession>
<dbReference type="EMBL" id="PJKA01000010">
    <property type="protein sequence ID" value="PNC18059.1"/>
    <property type="molecule type" value="Genomic_DNA"/>
</dbReference>
<name>A0A2N8HDQ8_9BACT</name>
<dbReference type="GO" id="GO:0016779">
    <property type="term" value="F:nucleotidyltransferase activity"/>
    <property type="evidence" value="ECO:0007669"/>
    <property type="project" value="UniProtKB-KW"/>
</dbReference>
<keyword evidence="1" id="KW-0808">Transferase</keyword>
<keyword evidence="1" id="KW-0548">Nucleotidyltransferase</keyword>
<dbReference type="Proteomes" id="UP000236000">
    <property type="component" value="Unassembled WGS sequence"/>
</dbReference>
<gene>
    <name evidence="1" type="ORF">CXU22_05315</name>
</gene>
<dbReference type="RefSeq" id="WP_102713310.1">
    <property type="nucleotide sequence ID" value="NZ_CABMLK010000001.1"/>
</dbReference>
<organism evidence="1 2">
    <name type="scientific">Akkermansia muciniphila</name>
    <dbReference type="NCBI Taxonomy" id="239935"/>
    <lineage>
        <taxon>Bacteria</taxon>
        <taxon>Pseudomonadati</taxon>
        <taxon>Verrucomicrobiota</taxon>
        <taxon>Verrucomicrobiia</taxon>
        <taxon>Verrucomicrobiales</taxon>
        <taxon>Akkermansiaceae</taxon>
        <taxon>Akkermansia</taxon>
    </lineage>
</organism>
<evidence type="ECO:0000313" key="1">
    <source>
        <dbReference type="EMBL" id="PNC18059.1"/>
    </source>
</evidence>
<evidence type="ECO:0000313" key="2">
    <source>
        <dbReference type="Proteomes" id="UP000236000"/>
    </source>
</evidence>